<evidence type="ECO:0000313" key="2">
    <source>
        <dbReference type="Proteomes" id="UP001193081"/>
    </source>
</evidence>
<reference evidence="1 2" key="1">
    <citation type="submission" date="2021-03" db="EMBL/GenBank/DDBJ databases">
        <authorList>
            <person name="Grouzdev D.S."/>
        </authorList>
    </citation>
    <scope>NUCLEOTIDE SEQUENCE [LARGE SCALE GENOMIC DNA]</scope>
    <source>
        <strain evidence="1 2">M50-1</strain>
    </source>
</reference>
<dbReference type="RefSeq" id="WP_135475509.1">
    <property type="nucleotide sequence ID" value="NZ_SIJK02000001.1"/>
</dbReference>
<dbReference type="EMBL" id="SIJK02000001">
    <property type="protein sequence ID" value="MBP1464125.1"/>
    <property type="molecule type" value="Genomic_DNA"/>
</dbReference>
<organism evidence="1 2">
    <name type="scientific">Candidatus Chloroploca mongolica</name>
    <dbReference type="NCBI Taxonomy" id="2528176"/>
    <lineage>
        <taxon>Bacteria</taxon>
        <taxon>Bacillati</taxon>
        <taxon>Chloroflexota</taxon>
        <taxon>Chloroflexia</taxon>
        <taxon>Chloroflexales</taxon>
        <taxon>Chloroflexineae</taxon>
        <taxon>Oscillochloridaceae</taxon>
        <taxon>Candidatus Chloroploca</taxon>
    </lineage>
</organism>
<name>A0ABS4D3V5_9CHLR</name>
<comment type="caution">
    <text evidence="1">The sequence shown here is derived from an EMBL/GenBank/DDBJ whole genome shotgun (WGS) entry which is preliminary data.</text>
</comment>
<protein>
    <submittedName>
        <fullName evidence="1">Uncharacterized protein</fullName>
    </submittedName>
</protein>
<proteinExistence type="predicted"/>
<evidence type="ECO:0000313" key="1">
    <source>
        <dbReference type="EMBL" id="MBP1464125.1"/>
    </source>
</evidence>
<accession>A0ABS4D3V5</accession>
<keyword evidence="2" id="KW-1185">Reference proteome</keyword>
<gene>
    <name evidence="1" type="ORF">EYB53_000245</name>
</gene>
<dbReference type="Proteomes" id="UP001193081">
    <property type="component" value="Unassembled WGS sequence"/>
</dbReference>
<sequence>MELHTIRELPMPAPVAYQRAVAYLRNAGYRRKWWGNGFVRDQRQFTELEPSLDQWSVAVEVEVRPQQPETAVMAVIFRINTHGRTMTDPVRHLWEEELAKLVAAVVAAAPSSA</sequence>